<sequence length="108" mass="12198">MMRDLRSLYNECRDLGAVSDQRSFSRMFGRQASWCSSTLARGRRPTTGALVAFVLQLEKIIVATEEEMAATINQEEVDALRGGLDEITRIKAEVWSEVEIRSQLNLFG</sequence>
<dbReference type="KEGG" id="mag:amb3310"/>
<protein>
    <submittedName>
        <fullName evidence="1">Uncharacterized protein</fullName>
    </submittedName>
</protein>
<reference evidence="1 2" key="1">
    <citation type="journal article" date="2005" name="DNA Res.">
        <title>Complete genome sequence of the facultative anaerobic magnetotactic bacterium Magnetospirillum sp. strain AMB-1.</title>
        <authorList>
            <person name="Matsunaga T."/>
            <person name="Okamura Y."/>
            <person name="Fukuda Y."/>
            <person name="Wahyudi A.T."/>
            <person name="Murase Y."/>
            <person name="Takeyama H."/>
        </authorList>
    </citation>
    <scope>NUCLEOTIDE SEQUENCE [LARGE SCALE GENOMIC DNA]</scope>
    <source>
        <strain evidence="2">ATCC 700264 / AMB-1</strain>
    </source>
</reference>
<organism evidence="1 2">
    <name type="scientific">Paramagnetospirillum magneticum (strain ATCC 700264 / AMB-1)</name>
    <name type="common">Magnetospirillum magneticum</name>
    <dbReference type="NCBI Taxonomy" id="342108"/>
    <lineage>
        <taxon>Bacteria</taxon>
        <taxon>Pseudomonadati</taxon>
        <taxon>Pseudomonadota</taxon>
        <taxon>Alphaproteobacteria</taxon>
        <taxon>Rhodospirillales</taxon>
        <taxon>Magnetospirillaceae</taxon>
        <taxon>Paramagnetospirillum</taxon>
    </lineage>
</organism>
<proteinExistence type="predicted"/>
<dbReference type="HOGENOM" id="CLU_2193756_0_0_5"/>
<dbReference type="Proteomes" id="UP000007058">
    <property type="component" value="Chromosome"/>
</dbReference>
<keyword evidence="2" id="KW-1185">Reference proteome</keyword>
<dbReference type="EMBL" id="AP007255">
    <property type="protein sequence ID" value="BAE52114.1"/>
    <property type="molecule type" value="Genomic_DNA"/>
</dbReference>
<name>Q2W211_PARM1</name>
<accession>Q2W211</accession>
<dbReference type="AlphaFoldDB" id="Q2W211"/>
<gene>
    <name evidence="1" type="ordered locus">amb3310</name>
</gene>
<evidence type="ECO:0000313" key="2">
    <source>
        <dbReference type="Proteomes" id="UP000007058"/>
    </source>
</evidence>
<evidence type="ECO:0000313" key="1">
    <source>
        <dbReference type="EMBL" id="BAE52114.1"/>
    </source>
</evidence>